<feature type="compositionally biased region" description="Polar residues" evidence="1">
    <location>
        <begin position="287"/>
        <end position="302"/>
    </location>
</feature>
<proteinExistence type="predicted"/>
<evidence type="ECO:0000313" key="3">
    <source>
        <dbReference type="Proteomes" id="UP001383192"/>
    </source>
</evidence>
<dbReference type="EMBL" id="JAYKXP010000002">
    <property type="protein sequence ID" value="KAK7060725.1"/>
    <property type="molecule type" value="Genomic_DNA"/>
</dbReference>
<organism evidence="2 3">
    <name type="scientific">Paramarasmius palmivorus</name>
    <dbReference type="NCBI Taxonomy" id="297713"/>
    <lineage>
        <taxon>Eukaryota</taxon>
        <taxon>Fungi</taxon>
        <taxon>Dikarya</taxon>
        <taxon>Basidiomycota</taxon>
        <taxon>Agaricomycotina</taxon>
        <taxon>Agaricomycetes</taxon>
        <taxon>Agaricomycetidae</taxon>
        <taxon>Agaricales</taxon>
        <taxon>Marasmiineae</taxon>
        <taxon>Marasmiaceae</taxon>
        <taxon>Paramarasmius</taxon>
    </lineage>
</organism>
<evidence type="ECO:0000313" key="2">
    <source>
        <dbReference type="EMBL" id="KAK7060725.1"/>
    </source>
</evidence>
<comment type="caution">
    <text evidence="2">The sequence shown here is derived from an EMBL/GenBank/DDBJ whole genome shotgun (WGS) entry which is preliminary data.</text>
</comment>
<dbReference type="AlphaFoldDB" id="A0AAW0E9F3"/>
<accession>A0AAW0E9F3</accession>
<dbReference type="Proteomes" id="UP001383192">
    <property type="component" value="Unassembled WGS sequence"/>
</dbReference>
<sequence>MAFNGSSNFTVESAINIVHRDQHIQNINFQIGRTEEQRQVERKEDGLELIDQYREILHGDIYKVEKTGSTWEEDRDAQFGNKCTGRRTYYRARIYGDDKVYTGVIYSGRDASKLWKEDFAKYSGSHDLDDSAMIWQLHRINRSKVPALIFYDEWLPMAHFCPNEANIFTIMYAQLLAPLTRLSEVEDWLNSKPFFWSFDENGTTHIPESTCAQLGLPTLTLSEPAGVRFELWPKYTYDAVYKWQVAKGFDPSTLDFARSLGVPIFDDDRLAEESQFKEVVKEEQENPTESESPNTSDVGGSFMSRLTTSASRWFQPEAAPGIPVL</sequence>
<name>A0AAW0E9F3_9AGAR</name>
<gene>
    <name evidence="2" type="ORF">VNI00_000456</name>
</gene>
<protein>
    <submittedName>
        <fullName evidence="2">Uncharacterized protein</fullName>
    </submittedName>
</protein>
<evidence type="ECO:0000256" key="1">
    <source>
        <dbReference type="SAM" id="MobiDB-lite"/>
    </source>
</evidence>
<reference evidence="2 3" key="1">
    <citation type="submission" date="2024-01" db="EMBL/GenBank/DDBJ databases">
        <title>A draft genome for a cacao thread blight-causing isolate of Paramarasmius palmivorus.</title>
        <authorList>
            <person name="Baruah I.K."/>
            <person name="Bukari Y."/>
            <person name="Amoako-Attah I."/>
            <person name="Meinhardt L.W."/>
            <person name="Bailey B.A."/>
            <person name="Cohen S.P."/>
        </authorList>
    </citation>
    <scope>NUCLEOTIDE SEQUENCE [LARGE SCALE GENOMIC DNA]</scope>
    <source>
        <strain evidence="2 3">GH-12</strain>
    </source>
</reference>
<feature type="region of interest" description="Disordered" evidence="1">
    <location>
        <begin position="278"/>
        <end position="302"/>
    </location>
</feature>
<keyword evidence="3" id="KW-1185">Reference proteome</keyword>